<keyword evidence="2" id="KW-0812">Transmembrane</keyword>
<feature type="transmembrane region" description="Helical" evidence="2">
    <location>
        <begin position="1225"/>
        <end position="1245"/>
    </location>
</feature>
<gene>
    <name evidence="3" type="ORF">SEMRO_900_G217880.1</name>
</gene>
<protein>
    <submittedName>
        <fullName evidence="3">Uncharacterized protein</fullName>
    </submittedName>
</protein>
<feature type="transmembrane region" description="Helical" evidence="2">
    <location>
        <begin position="1440"/>
        <end position="1473"/>
    </location>
</feature>
<feature type="region of interest" description="Disordered" evidence="1">
    <location>
        <begin position="266"/>
        <end position="285"/>
    </location>
</feature>
<organism evidence="3 4">
    <name type="scientific">Seminavis robusta</name>
    <dbReference type="NCBI Taxonomy" id="568900"/>
    <lineage>
        <taxon>Eukaryota</taxon>
        <taxon>Sar</taxon>
        <taxon>Stramenopiles</taxon>
        <taxon>Ochrophyta</taxon>
        <taxon>Bacillariophyta</taxon>
        <taxon>Bacillariophyceae</taxon>
        <taxon>Bacillariophycidae</taxon>
        <taxon>Naviculales</taxon>
        <taxon>Naviculaceae</taxon>
        <taxon>Seminavis</taxon>
    </lineage>
</organism>
<feature type="transmembrane region" description="Helical" evidence="2">
    <location>
        <begin position="1369"/>
        <end position="1392"/>
    </location>
</feature>
<feature type="transmembrane region" description="Helical" evidence="2">
    <location>
        <begin position="721"/>
        <end position="744"/>
    </location>
</feature>
<feature type="transmembrane region" description="Helical" evidence="2">
    <location>
        <begin position="690"/>
        <end position="709"/>
    </location>
</feature>
<name>A0A9N8EF39_9STRA</name>
<feature type="compositionally biased region" description="Acidic residues" evidence="1">
    <location>
        <begin position="408"/>
        <end position="417"/>
    </location>
</feature>
<feature type="region of interest" description="Disordered" evidence="1">
    <location>
        <begin position="160"/>
        <end position="180"/>
    </location>
</feature>
<dbReference type="EMBL" id="CAICTM010000898">
    <property type="protein sequence ID" value="CAB9518024.1"/>
    <property type="molecule type" value="Genomic_DNA"/>
</dbReference>
<feature type="transmembrane region" description="Helical" evidence="2">
    <location>
        <begin position="1116"/>
        <end position="1140"/>
    </location>
</feature>
<proteinExistence type="predicted"/>
<keyword evidence="2" id="KW-1133">Transmembrane helix</keyword>
<evidence type="ECO:0000313" key="4">
    <source>
        <dbReference type="Proteomes" id="UP001153069"/>
    </source>
</evidence>
<feature type="region of interest" description="Disordered" evidence="1">
    <location>
        <begin position="394"/>
        <end position="417"/>
    </location>
</feature>
<keyword evidence="2" id="KW-0472">Membrane</keyword>
<dbReference type="Proteomes" id="UP001153069">
    <property type="component" value="Unassembled WGS sequence"/>
</dbReference>
<feature type="transmembrane region" description="Helical" evidence="2">
    <location>
        <begin position="1398"/>
        <end position="1419"/>
    </location>
</feature>
<accession>A0A9N8EF39</accession>
<keyword evidence="4" id="KW-1185">Reference proteome</keyword>
<comment type="caution">
    <text evidence="3">The sequence shown here is derived from an EMBL/GenBank/DDBJ whole genome shotgun (WGS) entry which is preliminary data.</text>
</comment>
<feature type="transmembrane region" description="Helical" evidence="2">
    <location>
        <begin position="1308"/>
        <end position="1328"/>
    </location>
</feature>
<evidence type="ECO:0000256" key="1">
    <source>
        <dbReference type="SAM" id="MobiDB-lite"/>
    </source>
</evidence>
<evidence type="ECO:0000313" key="3">
    <source>
        <dbReference type="EMBL" id="CAB9518024.1"/>
    </source>
</evidence>
<feature type="region of interest" description="Disordered" evidence="1">
    <location>
        <begin position="1"/>
        <end position="36"/>
    </location>
</feature>
<evidence type="ECO:0000256" key="2">
    <source>
        <dbReference type="SAM" id="Phobius"/>
    </source>
</evidence>
<reference evidence="3" key="1">
    <citation type="submission" date="2020-06" db="EMBL/GenBank/DDBJ databases">
        <authorList>
            <consortium name="Plant Systems Biology data submission"/>
        </authorList>
    </citation>
    <scope>NUCLEOTIDE SEQUENCE</scope>
    <source>
        <strain evidence="3">D6</strain>
    </source>
</reference>
<sequence>MQAEDMEQPSVAFVGEQPQNDVFTEDPSSRYFGQPIQNVPTREDDFMRDESMLSHAQQQSNSVVFENVAFVGWQVGGGHLSLVRRGFIFHSPPGAPQEKLKLKIRWKSVVKIKTNKRAEDRYLLKVVTKYNDDLIFEFQSRQTMDNARVRMLLKLEASQKDNDKEGNDDVEPFSAPERTQYTNVGFQGQRGGRLVLDGYTITYINSQGVSTASWEWQNLTKYKINKATHGTPMLRIIDVQNNSFTFQMKNHMDKERVREDIRNRVGGSESLPEEQALAPGPAKPRLSAVLRKSHGSNRREHESVKKTLGSFPRIVGPAADIRELEYISALHQNAEKLLRSDGTISSQDIGPYLSSRYGIEITSEQAIDIAINLCGGKLRNEFAAQLDVQNDKIARGGTHQSVPTEEQSTTEDDEEEEEPIYYFDLVQLMSVLVIPELRQLADRYHGSRSIKKSTKRQRQLWSSISEPISFKMEEEEKKEEDAMTPVETKEARLSNKAVGIVKVVLEALIEIFDEDLQGEIRRGATIDADMLITILESFGDVDTANDPVQVQKLLDALRINGGPPMLKVENFLAALTSDVSTYVPAPTDDDGSAPKTSVFYDVFGWNWDEPMATENPVVSDQVLHMGTASFIDYVADTYRSAWANTMVWCLFILTTLVYLSFFISHLQASEAATVFCPDDEHFGCAIGNKIIGWILTAIFCGTYGLVFILPTSVGNVYGQKGLQWFTLFATAFLAFAPFSTLIWYRRGIPHVIETFVDHRVICPAWVEAPENPDTVAEAVAQEVLATGKLEEDETKGYLSLDPQCLPIVDWCEAHPEVQGKYLDEDPSTLSYSEFETCYNFTKTEVVDIFLLETGRSCNPNNKTDLCPGYGKCARSALSESAPYVCCHGTAIPFADEDAAFDQVCDGQPIDAPCRDDLMCESRLCVNNKCAEEEGSNDAQKKPLGENCDSNHASCTSGFCFQGTCQQHPKWCPILGLEALGGLRLDPYCRTVSDWCSFNNWRTLGLSLFGTAFEEAGLVESSDVNAAEAAEQDAEGVVDEVFHDTGEAGEEAELELDEQLKTECEKFLDAFLDFNEDLQRETTFSFLKRVPATEQNEVEIATIAYNNAIEDTLEDEWTYFILLCIAVVGAFAVLAVVKGLVKAAKGHSRVRDYTIKCAATHKIADVIENALGMHMVEGASTKGQVMRNFFLHGETVVEVGGVPWTLKQLFSRRLFFEEGIRFTGRLWIGLIVQAIVTIVGVAYASALVEMFGHAIDEIRSDLGFRFTKEEILAFSPYEWATVTRDQLTVTEEEQAILDYLPEKWMIDAAGIPAIVVGTLVATFCILVYVPSYTNKVLKLRNGTIPSLKDPYFGTYRNSPDNVVQNVGNMVFSMMGAGVFTALLTFIGVFIFAYPITRVHVVGSIAVAIGIASTIALKIVGQKLLRGRNFSSFYRKKPRAANYASLFFECWYLGTGLLIVISRLIIFIVTGAFWLGRIDVEFLHPNVKIAGVGLDSVPTGFTRDLLVHEAHLHPYIERLGSMYLMRIRDCEKFGSIAGTTWRSLFVTGLMPWIVKYKVNGFDEDSFDAPDD</sequence>
<feature type="transmembrane region" description="Helical" evidence="2">
    <location>
        <begin position="641"/>
        <end position="663"/>
    </location>
</feature>